<gene>
    <name evidence="5" type="primary">blaI_1</name>
    <name evidence="5" type="ORF">I41_03290</name>
</gene>
<name>A0A517TS21_9BACT</name>
<dbReference type="EMBL" id="CP036339">
    <property type="protein sequence ID" value="QDT71174.1"/>
    <property type="molecule type" value="Genomic_DNA"/>
</dbReference>
<dbReference type="InterPro" id="IPR005650">
    <property type="entry name" value="BlaI_family"/>
</dbReference>
<dbReference type="Gene3D" id="1.10.4040.10">
    <property type="entry name" value="Penicillinase repressor domain"/>
    <property type="match status" value="1"/>
</dbReference>
<organism evidence="5 6">
    <name type="scientific">Lacipirellula limnantheis</name>
    <dbReference type="NCBI Taxonomy" id="2528024"/>
    <lineage>
        <taxon>Bacteria</taxon>
        <taxon>Pseudomonadati</taxon>
        <taxon>Planctomycetota</taxon>
        <taxon>Planctomycetia</taxon>
        <taxon>Pirellulales</taxon>
        <taxon>Lacipirellulaceae</taxon>
        <taxon>Lacipirellula</taxon>
    </lineage>
</organism>
<evidence type="ECO:0000256" key="4">
    <source>
        <dbReference type="ARBA" id="ARBA00023163"/>
    </source>
</evidence>
<accession>A0A517TS21</accession>
<dbReference type="AlphaFoldDB" id="A0A517TS21"/>
<evidence type="ECO:0000256" key="1">
    <source>
        <dbReference type="ARBA" id="ARBA00011046"/>
    </source>
</evidence>
<evidence type="ECO:0000256" key="3">
    <source>
        <dbReference type="ARBA" id="ARBA00023125"/>
    </source>
</evidence>
<comment type="similarity">
    <text evidence="1">Belongs to the BlaI transcriptional regulatory family.</text>
</comment>
<proteinExistence type="inferred from homology"/>
<dbReference type="InterPro" id="IPR036390">
    <property type="entry name" value="WH_DNA-bd_sf"/>
</dbReference>
<keyword evidence="3" id="KW-0238">DNA-binding</keyword>
<sequence length="131" mass="14300">MPAKKPLPRLAAGELEMLQMLWREGSVTISQAQQALGLPIGYTTVQTRLNRLVKKGAAARTPQRPAKYSAAVTAADVGQTDLDMLVERVTAGRVTPLVAHLLERHKLSAAEIQELKALVAAAERKSRRRQP</sequence>
<dbReference type="RefSeq" id="WP_145430332.1">
    <property type="nucleotide sequence ID" value="NZ_CP036339.1"/>
</dbReference>
<evidence type="ECO:0000313" key="5">
    <source>
        <dbReference type="EMBL" id="QDT71174.1"/>
    </source>
</evidence>
<dbReference type="InterPro" id="IPR036388">
    <property type="entry name" value="WH-like_DNA-bd_sf"/>
</dbReference>
<dbReference type="GO" id="GO:0045892">
    <property type="term" value="P:negative regulation of DNA-templated transcription"/>
    <property type="evidence" value="ECO:0007669"/>
    <property type="project" value="InterPro"/>
</dbReference>
<keyword evidence="2" id="KW-0805">Transcription regulation</keyword>
<evidence type="ECO:0000313" key="6">
    <source>
        <dbReference type="Proteomes" id="UP000317909"/>
    </source>
</evidence>
<dbReference type="Proteomes" id="UP000317909">
    <property type="component" value="Chromosome"/>
</dbReference>
<dbReference type="Gene3D" id="1.10.10.10">
    <property type="entry name" value="Winged helix-like DNA-binding domain superfamily/Winged helix DNA-binding domain"/>
    <property type="match status" value="1"/>
</dbReference>
<evidence type="ECO:0000256" key="2">
    <source>
        <dbReference type="ARBA" id="ARBA00023015"/>
    </source>
</evidence>
<reference evidence="5 6" key="1">
    <citation type="submission" date="2019-02" db="EMBL/GenBank/DDBJ databases">
        <title>Deep-cultivation of Planctomycetes and their phenomic and genomic characterization uncovers novel biology.</title>
        <authorList>
            <person name="Wiegand S."/>
            <person name="Jogler M."/>
            <person name="Boedeker C."/>
            <person name="Pinto D."/>
            <person name="Vollmers J."/>
            <person name="Rivas-Marin E."/>
            <person name="Kohn T."/>
            <person name="Peeters S.H."/>
            <person name="Heuer A."/>
            <person name="Rast P."/>
            <person name="Oberbeckmann S."/>
            <person name="Bunk B."/>
            <person name="Jeske O."/>
            <person name="Meyerdierks A."/>
            <person name="Storesund J.E."/>
            <person name="Kallscheuer N."/>
            <person name="Luecker S."/>
            <person name="Lage O.M."/>
            <person name="Pohl T."/>
            <person name="Merkel B.J."/>
            <person name="Hornburger P."/>
            <person name="Mueller R.-W."/>
            <person name="Bruemmer F."/>
            <person name="Labrenz M."/>
            <person name="Spormann A.M."/>
            <person name="Op den Camp H."/>
            <person name="Overmann J."/>
            <person name="Amann R."/>
            <person name="Jetten M.S.M."/>
            <person name="Mascher T."/>
            <person name="Medema M.H."/>
            <person name="Devos D.P."/>
            <person name="Kaster A.-K."/>
            <person name="Ovreas L."/>
            <person name="Rohde M."/>
            <person name="Galperin M.Y."/>
            <person name="Jogler C."/>
        </authorList>
    </citation>
    <scope>NUCLEOTIDE SEQUENCE [LARGE SCALE GENOMIC DNA]</scope>
    <source>
        <strain evidence="5 6">I41</strain>
    </source>
</reference>
<dbReference type="GO" id="GO:0003677">
    <property type="term" value="F:DNA binding"/>
    <property type="evidence" value="ECO:0007669"/>
    <property type="project" value="UniProtKB-KW"/>
</dbReference>
<dbReference type="PIRSF" id="PIRSF019455">
    <property type="entry name" value="CopR_AtkY"/>
    <property type="match status" value="1"/>
</dbReference>
<dbReference type="OrthoDB" id="276770at2"/>
<dbReference type="Pfam" id="PF03965">
    <property type="entry name" value="Penicillinase_R"/>
    <property type="match status" value="1"/>
</dbReference>
<keyword evidence="6" id="KW-1185">Reference proteome</keyword>
<protein>
    <submittedName>
        <fullName evidence="5">Penicillinase repressor</fullName>
    </submittedName>
</protein>
<dbReference type="KEGG" id="llh:I41_03290"/>
<dbReference type="SUPFAM" id="SSF46785">
    <property type="entry name" value="Winged helix' DNA-binding domain"/>
    <property type="match status" value="1"/>
</dbReference>
<keyword evidence="4" id="KW-0804">Transcription</keyword>